<name>A0A8G1ZEE7_9SPHN</name>
<dbReference type="AlphaFoldDB" id="A0A8G1ZEE7"/>
<accession>A0A8G1ZEE7</accession>
<gene>
    <name evidence="2" type="ORF">EWH12_19075</name>
</gene>
<feature type="coiled-coil region" evidence="1">
    <location>
        <begin position="266"/>
        <end position="293"/>
    </location>
</feature>
<dbReference type="OrthoDB" id="9777694at2"/>
<evidence type="ECO:0000313" key="2">
    <source>
        <dbReference type="EMBL" id="RYM07441.1"/>
    </source>
</evidence>
<proteinExistence type="predicted"/>
<keyword evidence="1" id="KW-0175">Coiled coil</keyword>
<evidence type="ECO:0000313" key="3">
    <source>
        <dbReference type="Proteomes" id="UP000291572"/>
    </source>
</evidence>
<organism evidence="2 3">
    <name type="scientific">Sphingobium cupriresistens</name>
    <dbReference type="NCBI Taxonomy" id="1132417"/>
    <lineage>
        <taxon>Bacteria</taxon>
        <taxon>Pseudomonadati</taxon>
        <taxon>Pseudomonadota</taxon>
        <taxon>Alphaproteobacteria</taxon>
        <taxon>Sphingomonadales</taxon>
        <taxon>Sphingomonadaceae</taxon>
        <taxon>Sphingobium</taxon>
    </lineage>
</organism>
<comment type="caution">
    <text evidence="2">The sequence shown here is derived from an EMBL/GenBank/DDBJ whole genome shotgun (WGS) entry which is preliminary data.</text>
</comment>
<dbReference type="Proteomes" id="UP000291572">
    <property type="component" value="Unassembled WGS sequence"/>
</dbReference>
<evidence type="ECO:0000256" key="1">
    <source>
        <dbReference type="SAM" id="Coils"/>
    </source>
</evidence>
<sequence length="380" mass="43224">MLSRTELHALVWAEPLRHLARRFGVSDQCLAKLCDRFDIPRPRPGHWNKVAVGREIAMPALPPAKAGMDETIEITPQSAGGMAMEGDAALAAARQNGKAMRVAERLSDPHPIIAGWLANRREAIARGRLVYDIWPNRPVRAAPFTPIERRRLRILDALFKALEAEKIAIAETDRHGPVARCGQDEIAFQLRPRLKEVRQPLAAEERGWHGSGRQYRRELVETDVLVFEIKRWLPGDLPRIWQDGPKGKIEDRLGDILTTLLAAFPMMAAAREMAEERQRLRETEERKRQMLAQQLRLDRDRFRCFLEQAGRWREAGLARDFLMALRAAMPDSSLEIGGRTAAEWLEWAQGHVQAHDPLTQGSSAVFRSIAEVTERTYLDR</sequence>
<protein>
    <submittedName>
        <fullName evidence="2">Uncharacterized protein</fullName>
    </submittedName>
</protein>
<reference evidence="2 3" key="1">
    <citation type="submission" date="2019-02" db="EMBL/GenBank/DDBJ databases">
        <authorList>
            <person name="Feng G."/>
        </authorList>
    </citation>
    <scope>NUCLEOTIDE SEQUENCE [LARGE SCALE GENOMIC DNA]</scope>
    <source>
        <strain evidence="2 3">CCTCC AB 2011146</strain>
    </source>
</reference>
<dbReference type="EMBL" id="SEOO01000048">
    <property type="protein sequence ID" value="RYM07441.1"/>
    <property type="molecule type" value="Genomic_DNA"/>
</dbReference>